<dbReference type="Gramene" id="TraesPARA_EIv1.0_1763220.7">
    <property type="protein sequence ID" value="TraesPARA_EIv1.0_1763220.7.CDS"/>
    <property type="gene ID" value="TraesPARA_EIv1.0_1763220"/>
</dbReference>
<organism evidence="5">
    <name type="scientific">Triticum aestivum</name>
    <name type="common">Wheat</name>
    <dbReference type="NCBI Taxonomy" id="4565"/>
    <lineage>
        <taxon>Eukaryota</taxon>
        <taxon>Viridiplantae</taxon>
        <taxon>Streptophyta</taxon>
        <taxon>Embryophyta</taxon>
        <taxon>Tracheophyta</taxon>
        <taxon>Spermatophyta</taxon>
        <taxon>Magnoliopsida</taxon>
        <taxon>Liliopsida</taxon>
        <taxon>Poales</taxon>
        <taxon>Poaceae</taxon>
        <taxon>BOP clade</taxon>
        <taxon>Pooideae</taxon>
        <taxon>Triticodae</taxon>
        <taxon>Triticeae</taxon>
        <taxon>Triticinae</taxon>
        <taxon>Triticum</taxon>
    </lineage>
</organism>
<evidence type="ECO:0000256" key="2">
    <source>
        <dbReference type="ARBA" id="ARBA00023242"/>
    </source>
</evidence>
<dbReference type="GeneID" id="123119065"/>
<feature type="compositionally biased region" description="Polar residues" evidence="3">
    <location>
        <begin position="156"/>
        <end position="166"/>
    </location>
</feature>
<dbReference type="Gramene" id="TraesSYM5D03G02964500.3">
    <property type="protein sequence ID" value="TraesSYM5D03G02964500.3"/>
    <property type="gene ID" value="TraesSYM5D03G02964500"/>
</dbReference>
<dbReference type="Gramene" id="TraesMAC5D03G03025970.2">
    <property type="protein sequence ID" value="TraesMAC5D03G03025970.2"/>
    <property type="gene ID" value="TraesMAC5D03G03025970"/>
</dbReference>
<dbReference type="Pfam" id="PF00249">
    <property type="entry name" value="Myb_DNA-binding"/>
    <property type="match status" value="1"/>
</dbReference>
<dbReference type="Gramene" id="TraesCS5D03G0024300.7">
    <property type="protein sequence ID" value="TraesCS5D03G0024300.7.CDS"/>
    <property type="gene ID" value="TraesCS5D03G0024300"/>
</dbReference>
<dbReference type="GO" id="GO:0005634">
    <property type="term" value="C:nucleus"/>
    <property type="evidence" value="ECO:0007669"/>
    <property type="project" value="UniProtKB-SubCell"/>
</dbReference>
<dbReference type="SUPFAM" id="SSF46689">
    <property type="entry name" value="Homeodomain-like"/>
    <property type="match status" value="1"/>
</dbReference>
<feature type="compositionally biased region" description="Polar residues" evidence="3">
    <location>
        <begin position="407"/>
        <end position="418"/>
    </location>
</feature>
<dbReference type="Gramene" id="TraesARI5D03G02977200.3">
    <property type="protein sequence ID" value="TraesARI5D03G02977200.3"/>
    <property type="gene ID" value="TraesARI5D03G02977200"/>
</dbReference>
<reference evidence="5" key="2">
    <citation type="submission" date="2018-10" db="UniProtKB">
        <authorList>
            <consortium name="EnsemblPlants"/>
        </authorList>
    </citation>
    <scope>IDENTIFICATION</scope>
</reference>
<dbReference type="Gramene" id="TraesNOR5D03G03059860.3">
    <property type="protein sequence ID" value="TraesNOR5D03G03059860.3"/>
    <property type="gene ID" value="TraesNOR5D03G03059860"/>
</dbReference>
<keyword evidence="2" id="KW-0539">Nucleus</keyword>
<name>A0A3B6MJC6_WHEAT</name>
<dbReference type="Gramene" id="TraesCAD_scaffold_074707_01G000200.1">
    <property type="protein sequence ID" value="TraesCAD_scaffold_074707_01G000200.1"/>
    <property type="gene ID" value="TraesCAD_scaffold_074707_01G000200"/>
</dbReference>
<dbReference type="Gramene" id="TraesJAG5D03G03023970.3">
    <property type="protein sequence ID" value="TraesJAG5D03G03023970.3"/>
    <property type="gene ID" value="TraesJAG5D03G03023970"/>
</dbReference>
<dbReference type="GO" id="GO:0006351">
    <property type="term" value="P:DNA-templated transcription"/>
    <property type="evidence" value="ECO:0007669"/>
    <property type="project" value="InterPro"/>
</dbReference>
<dbReference type="PANTHER" id="PTHR21689:SF2">
    <property type="entry name" value="PROTEIN LIN-9 HOMOLOG"/>
    <property type="match status" value="1"/>
</dbReference>
<dbReference type="SMR" id="A0A3B6MJC6"/>
<feature type="compositionally biased region" description="Basic residues" evidence="3">
    <location>
        <begin position="314"/>
        <end position="329"/>
    </location>
</feature>
<dbReference type="InterPro" id="IPR009057">
    <property type="entry name" value="Homeodomain-like_sf"/>
</dbReference>
<dbReference type="InterPro" id="IPR033471">
    <property type="entry name" value="DIRP"/>
</dbReference>
<dbReference type="InterPro" id="IPR001005">
    <property type="entry name" value="SANT/Myb"/>
</dbReference>
<dbReference type="Gramene" id="TraesNOR5D03G03059860.2">
    <property type="protein sequence ID" value="TraesNOR5D03G03059860.2"/>
    <property type="gene ID" value="TraesNOR5D03G03059860"/>
</dbReference>
<dbReference type="Gramene" id="TraesCLE_scaffold_093813_01G000200.1">
    <property type="protein sequence ID" value="TraesCLE_scaffold_093813_01G000200.1"/>
    <property type="gene ID" value="TraesCLE_scaffold_093813_01G000200"/>
</dbReference>
<proteinExistence type="predicted"/>
<feature type="compositionally biased region" description="Basic and acidic residues" evidence="3">
    <location>
        <begin position="350"/>
        <end position="359"/>
    </location>
</feature>
<dbReference type="GO" id="GO:0017053">
    <property type="term" value="C:transcription repressor complex"/>
    <property type="evidence" value="ECO:0007669"/>
    <property type="project" value="InterPro"/>
</dbReference>
<dbReference type="Gramene" id="TraesJUL5D03G03049620.3">
    <property type="protein sequence ID" value="TraesJUL5D03G03049620.3"/>
    <property type="gene ID" value="TraesJUL5D03G03049620"/>
</dbReference>
<dbReference type="Gramene" id="TraesSTA5D03G03018510.2">
    <property type="protein sequence ID" value="TraesSTA5D03G03018510.2"/>
    <property type="gene ID" value="TraesSTA5D03G03018510"/>
</dbReference>
<dbReference type="Gramene" id="TraesPARA_EIv1.0_1763220.1">
    <property type="protein sequence ID" value="TraesPARA_EIv1.0_1763220.1.CDS"/>
    <property type="gene ID" value="TraesPARA_EIv1.0_1763220"/>
</dbReference>
<feature type="compositionally biased region" description="Basic and acidic residues" evidence="3">
    <location>
        <begin position="508"/>
        <end position="530"/>
    </location>
</feature>
<dbReference type="Gramene" id="TraesROB_scaffold_092450_01G000200.1">
    <property type="protein sequence ID" value="TraesROB_scaffold_092450_01G000200.1"/>
    <property type="gene ID" value="TraesROB_scaffold_092450_01G000200"/>
</dbReference>
<feature type="compositionally biased region" description="Polar residues" evidence="3">
    <location>
        <begin position="1055"/>
        <end position="1064"/>
    </location>
</feature>
<evidence type="ECO:0000256" key="1">
    <source>
        <dbReference type="ARBA" id="ARBA00004123"/>
    </source>
</evidence>
<dbReference type="PANTHER" id="PTHR21689">
    <property type="entry name" value="LIN-9"/>
    <property type="match status" value="1"/>
</dbReference>
<dbReference type="Gramene" id="TraesKAR5D01G0004150.2">
    <property type="protein sequence ID" value="cds.TraesKAR5D01G0004150.2"/>
    <property type="gene ID" value="TraesKAR5D01G0004150"/>
</dbReference>
<comment type="subcellular location">
    <subcellularLocation>
        <location evidence="1">Nucleus</location>
    </subcellularLocation>
</comment>
<dbReference type="Gramene" id="TraesWEE_scaffold_090788_01G000200.1">
    <property type="protein sequence ID" value="TraesWEE_scaffold_090788_01G000200.1"/>
    <property type="gene ID" value="TraesWEE_scaffold_090788_01G000200"/>
</dbReference>
<feature type="compositionally biased region" description="Basic residues" evidence="3">
    <location>
        <begin position="171"/>
        <end position="189"/>
    </location>
</feature>
<dbReference type="InterPro" id="IPR010561">
    <property type="entry name" value="LIN-9/ALY1"/>
</dbReference>
<dbReference type="Gramene" id="TraesLDM5D03G03030360.4">
    <property type="protein sequence ID" value="TraesLDM5D03G03030360.4"/>
    <property type="gene ID" value="TraesLDM5D03G03030360"/>
</dbReference>
<dbReference type="Gramene" id="TraesPARA_EIv1.0_1763220.14">
    <property type="protein sequence ID" value="TraesPARA_EIv1.0_1763220.14.CDS"/>
    <property type="gene ID" value="TraesPARA_EIv1.0_1763220"/>
</dbReference>
<evidence type="ECO:0000313" key="5">
    <source>
        <dbReference type="EnsemblPlants" id="TraesCS5D02G007000.1"/>
    </source>
</evidence>
<dbReference type="RefSeq" id="XP_044394660.1">
    <property type="nucleotide sequence ID" value="XM_044538725.1"/>
</dbReference>
<dbReference type="SMART" id="SM01135">
    <property type="entry name" value="DIRP"/>
    <property type="match status" value="1"/>
</dbReference>
<dbReference type="Gramene" id="TraesLDM5D03G03030360.2">
    <property type="protein sequence ID" value="TraesLDM5D03G03030360.2"/>
    <property type="gene ID" value="TraesLDM5D03G03030360"/>
</dbReference>
<dbReference type="EnsemblPlants" id="TraesCS5D02G007000.1">
    <property type="protein sequence ID" value="TraesCS5D02G007000.1"/>
    <property type="gene ID" value="TraesCS5D02G007000"/>
</dbReference>
<dbReference type="Proteomes" id="UP000019116">
    <property type="component" value="Chromosome 5D"/>
</dbReference>
<evidence type="ECO:0000313" key="6">
    <source>
        <dbReference type="Proteomes" id="UP000019116"/>
    </source>
</evidence>
<dbReference type="OrthoDB" id="2339771at2759"/>
<feature type="region of interest" description="Disordered" evidence="3">
    <location>
        <begin position="236"/>
        <end position="379"/>
    </location>
</feature>
<gene>
    <name evidence="5" type="primary">LOC123119065</name>
</gene>
<accession>A0A3B6MJC6</accession>
<evidence type="ECO:0000256" key="3">
    <source>
        <dbReference type="SAM" id="MobiDB-lite"/>
    </source>
</evidence>
<feature type="compositionally biased region" description="Basic and acidic residues" evidence="3">
    <location>
        <begin position="289"/>
        <end position="298"/>
    </location>
</feature>
<dbReference type="Gramene" id="TraesLAC5D03G02981450.2">
    <property type="protein sequence ID" value="TraesLAC5D03G02981450.2"/>
    <property type="gene ID" value="TraesLAC5D03G02981450"/>
</dbReference>
<dbReference type="Gramene" id="TraesJAG5D03G03023970.1">
    <property type="protein sequence ID" value="TraesJAG5D03G03023970.1"/>
    <property type="gene ID" value="TraesJAG5D03G03023970"/>
</dbReference>
<feature type="compositionally biased region" description="Basic and acidic residues" evidence="3">
    <location>
        <begin position="421"/>
        <end position="432"/>
    </location>
</feature>
<feature type="region of interest" description="Disordered" evidence="3">
    <location>
        <begin position="1048"/>
        <end position="1088"/>
    </location>
</feature>
<dbReference type="Gene3D" id="1.20.58.1880">
    <property type="match status" value="1"/>
</dbReference>
<dbReference type="Gramene" id="TraesARI5D03G02977200.4">
    <property type="protein sequence ID" value="TraesARI5D03G02977200.4"/>
    <property type="gene ID" value="TraesARI5D03G02977200"/>
</dbReference>
<dbReference type="Gramene" id="TraesJUL5D03G03049620.1">
    <property type="protein sequence ID" value="TraesJUL5D03G03049620.1"/>
    <property type="gene ID" value="TraesJUL5D03G03049620"/>
</dbReference>
<feature type="compositionally biased region" description="Basic and acidic residues" evidence="3">
    <location>
        <begin position="472"/>
        <end position="496"/>
    </location>
</feature>
<dbReference type="Pfam" id="PF06584">
    <property type="entry name" value="DIRP"/>
    <property type="match status" value="1"/>
</dbReference>
<feature type="region of interest" description="Disordered" evidence="3">
    <location>
        <begin position="115"/>
        <end position="219"/>
    </location>
</feature>
<dbReference type="Gramene" id="TraesRN5D0100025900.7">
    <property type="protein sequence ID" value="TraesRN5D0100025900.7"/>
    <property type="gene ID" value="TraesRN5D0100025900"/>
</dbReference>
<feature type="compositionally biased region" description="Polar residues" evidence="3">
    <location>
        <begin position="236"/>
        <end position="250"/>
    </location>
</feature>
<feature type="domain" description="DIRP" evidence="4">
    <location>
        <begin position="648"/>
        <end position="749"/>
    </location>
</feature>
<evidence type="ECO:0000259" key="4">
    <source>
        <dbReference type="SMART" id="SM01135"/>
    </source>
</evidence>
<keyword evidence="6" id="KW-1185">Reference proteome</keyword>
<dbReference type="AlphaFoldDB" id="A0A3B6MJC6"/>
<protein>
    <recommendedName>
        <fullName evidence="4">DIRP domain-containing protein</fullName>
    </recommendedName>
</protein>
<dbReference type="Gramene" id="TraesCS5D02G007000.1">
    <property type="protein sequence ID" value="TraesCS5D02G007000.1"/>
    <property type="gene ID" value="TraesCS5D02G007000"/>
</dbReference>
<reference evidence="5" key="1">
    <citation type="submission" date="2018-08" db="EMBL/GenBank/DDBJ databases">
        <authorList>
            <person name="Rossello M."/>
        </authorList>
    </citation>
    <scope>NUCLEOTIDE SEQUENCE [LARGE SCALE GENOMIC DNA]</scope>
    <source>
        <strain evidence="5">cv. Chinese Spring</strain>
    </source>
</reference>
<feature type="compositionally biased region" description="Basic residues" evidence="3">
    <location>
        <begin position="129"/>
        <end position="139"/>
    </location>
</feature>
<dbReference type="Gramene" id="TraesARI5D03G02977200.2">
    <property type="protein sequence ID" value="TraesARI5D03G02977200.2"/>
    <property type="gene ID" value="TraesARI5D03G02977200"/>
</dbReference>
<feature type="region of interest" description="Disordered" evidence="3">
    <location>
        <begin position="407"/>
        <end position="561"/>
    </location>
</feature>
<dbReference type="CDD" id="cd00167">
    <property type="entry name" value="SANT"/>
    <property type="match status" value="1"/>
</dbReference>
<sequence length="1165" mass="129065">MSSTRKVRNVNKRYAKINEDWPEKDATVVHKNKVRKKKLSDLGSQWSKDELERFYAAYRKYGKDWRKVAGAVHDRTSDMVEALYNMNRAYLSLPEGTATAAGLIAMMTDHYNILDGSNSDHESNGSPKTSRKPQKRGRAKLQSVSKASDTRYPDLLQSQPASSSYGCLSLLKKKRSGGNKPRAVGKRTPRVPVASMYQRDDKIGASNRQAKPDANNGDDEGALAALALAEVCQRGSPQVSQTSGRSSGQMFLSPGKSIDRKNADSEMGSSKMHGFQVEADYPEGSLGSREAETGDYPKDASYFLNNEGSVSGKSKPKVKRSQKRRKKAAHKPENQFEDDREACSGTEEGCSSRKAKDISDLDVFGSKGSWPSNKSNKRSRQLFFGDELSALDALHTLADISVNILQPSSIAESESSAQFKDGSKDNESDDKPSVPAAVSLFDKKDKPRKTKKIKRQSEIAGNEVVTRKKARLSKDHHHDGSTSEVKQDDCKCGVKMEKKKRKSSILKISKDEKNTLKDSEKTEASAEEGKVSSNKGRHTHVSPVSKQNKSKAQESSPAHADFGKEAMDTVDTTENAITQQSDSASKSKSRRKLGILKALAPESKPAEGADDSCDNVSYPVNNVTELKDKLSHCLSSRFLRRWCMSEWFYSAIDYPWFAKSEFVEYLNHVKLGHVPRLTRVEWGVIRSSLGKPRRLSKQFLQEEREKLSQYRESVRQHYAELQSGVREGLPTDLARPLAVGQRVIACHPKTRELHDGSVLTVDRNRCRVQFDRPELGVEFVMDIDCMPLHPLENFPESLRRQNIVNKYYSSFSEVKFEDRSKEYGGGGAPRFIPNGDAFDSMAQAKTTANEATVAAQQAMYGQPCTLSQIQEREADIRALAELSRALDKKEALLVELRHMNEEVSGKQKDGEIIRDLEHFRKQYAMVLVQLRDSNDHVASALLCLRQRNTFHGQPTQSYPNKSTENGGAFNRTPDPSSNLFGYINQESGSQVMEIIETSRSKAKTMVDVAVQAMCKVSEGENAFAKIGEALDNLNLRGTGSGSSILGIRRIPPDSGQANSDNSASGRFDPAAATNNISSPRVLPNGSDSEAQFPSELISSCVATILMIQNCTEKQYHPAEVAHILDSALSRLQPCSSQNVPIFREIEMCMGIIKNQMLALIPTPSG</sequence>
<dbReference type="Gramene" id="TraesKAR5D01G0004150.3">
    <property type="protein sequence ID" value="cds.TraesKAR5D01G0004150.3"/>
    <property type="gene ID" value="TraesKAR5D01G0004150"/>
</dbReference>